<reference evidence="2 3" key="1">
    <citation type="journal article" date="2012" name="J. Bacteriol.">
        <title>Complete genome sequence of strain 1860, a crenarchaeon of the genus pyrobaculum able to grow with various electron acceptors.</title>
        <authorList>
            <person name="Mardanov A.V."/>
            <person name="Gumerov V.M."/>
            <person name="Slobodkina G.B."/>
            <person name="Beletsky A.V."/>
            <person name="Bonch-Osmolovskaya E.A."/>
            <person name="Ravin N.V."/>
            <person name="Skryabin K.G."/>
        </authorList>
    </citation>
    <scope>NUCLEOTIDE SEQUENCE [LARGE SCALE GENOMIC DNA]</scope>
    <source>
        <strain evidence="2 3">1860</strain>
    </source>
</reference>
<dbReference type="BioCyc" id="PSP1104324:GJSN-1998-MONOMER"/>
<gene>
    <name evidence="2" type="ORF">P186_2047</name>
</gene>
<keyword evidence="3" id="KW-1185">Reference proteome</keyword>
<dbReference type="GO" id="GO:0005524">
    <property type="term" value="F:ATP binding"/>
    <property type="evidence" value="ECO:0007669"/>
    <property type="project" value="InterPro"/>
</dbReference>
<dbReference type="Gene3D" id="3.40.50.300">
    <property type="entry name" value="P-loop containing nucleotide triphosphate hydrolases"/>
    <property type="match status" value="1"/>
</dbReference>
<dbReference type="EMBL" id="CP003098">
    <property type="protein sequence ID" value="AET33442.1"/>
    <property type="molecule type" value="Genomic_DNA"/>
</dbReference>
<dbReference type="InterPro" id="IPR011579">
    <property type="entry name" value="ATPase_dom"/>
</dbReference>
<dbReference type="eggNOG" id="arCOG03408">
    <property type="taxonomic scope" value="Archaea"/>
</dbReference>
<organism evidence="2 3">
    <name type="scientific">Pyrobaculum ferrireducens</name>
    <dbReference type="NCBI Taxonomy" id="1104324"/>
    <lineage>
        <taxon>Archaea</taxon>
        <taxon>Thermoproteota</taxon>
        <taxon>Thermoprotei</taxon>
        <taxon>Thermoproteales</taxon>
        <taxon>Thermoproteaceae</taxon>
        <taxon>Pyrobaculum</taxon>
    </lineage>
</organism>
<feature type="domain" description="ATPase" evidence="1">
    <location>
        <begin position="15"/>
        <end position="224"/>
    </location>
</feature>
<dbReference type="SUPFAM" id="SSF52540">
    <property type="entry name" value="P-loop containing nucleoside triphosphate hydrolases"/>
    <property type="match status" value="1"/>
</dbReference>
<dbReference type="KEGG" id="pyr:P186_2047"/>
<dbReference type="InterPro" id="IPR027417">
    <property type="entry name" value="P-loop_NTPase"/>
</dbReference>
<name>G7VIG2_9CREN</name>
<dbReference type="RefSeq" id="WP_014289267.1">
    <property type="nucleotide sequence ID" value="NC_016645.1"/>
</dbReference>
<protein>
    <recommendedName>
        <fullName evidence="1">ATPase domain-containing protein</fullName>
    </recommendedName>
</protein>
<evidence type="ECO:0000313" key="3">
    <source>
        <dbReference type="Proteomes" id="UP000005867"/>
    </source>
</evidence>
<dbReference type="CDD" id="cd00009">
    <property type="entry name" value="AAA"/>
    <property type="match status" value="1"/>
</dbReference>
<dbReference type="STRING" id="1104324.P186_2047"/>
<accession>G7VIG2</accession>
<sequence length="333" mass="38199">MKKIKLGFANLEVEFVDREKALRKVEEWAERGTALPHVVYGPEGCGKTAWLRQSAQLLRELGFDVVYINPVEQEVSAEVGVGELRKRLLEILRESSSEAWARAAWVAVDVAKELIRRRRGRLALIIDDAFQAIGLDKAALYVKGLLGILEHPPASYDKIIAVVATSEGVSLREIGRHLWSTTDPMWNMPRDGFEELYSRLPGEKPSPEEAWRLTGGNPRALAKLYEARWDHSRVINSIIREKGLTHHFLKRWENHLREAVEDPDHLWHSASRELVDELVEKNLIIYHLPERSPESWIDQPPPERDPELGIGRYVAWQTPLHREAVKRALKTYS</sequence>
<dbReference type="HOGENOM" id="CLU_070505_0_0_2"/>
<dbReference type="OrthoDB" id="25948at2157"/>
<dbReference type="AlphaFoldDB" id="G7VIG2"/>
<evidence type="ECO:0000313" key="2">
    <source>
        <dbReference type="EMBL" id="AET33442.1"/>
    </source>
</evidence>
<dbReference type="GeneID" id="11596535"/>
<evidence type="ECO:0000259" key="1">
    <source>
        <dbReference type="Pfam" id="PF01637"/>
    </source>
</evidence>
<dbReference type="Proteomes" id="UP000005867">
    <property type="component" value="Chromosome"/>
</dbReference>
<dbReference type="Pfam" id="PF01637">
    <property type="entry name" value="ATPase_2"/>
    <property type="match status" value="1"/>
</dbReference>
<proteinExistence type="predicted"/>